<feature type="compositionally biased region" description="Basic residues" evidence="1">
    <location>
        <begin position="67"/>
        <end position="85"/>
    </location>
</feature>
<reference evidence="2" key="1">
    <citation type="submission" date="2023-10" db="EMBL/GenBank/DDBJ databases">
        <authorList>
            <person name="Chen Y."/>
            <person name="Shah S."/>
            <person name="Dougan E. K."/>
            <person name="Thang M."/>
            <person name="Chan C."/>
        </authorList>
    </citation>
    <scope>NUCLEOTIDE SEQUENCE [LARGE SCALE GENOMIC DNA]</scope>
</reference>
<feature type="non-terminal residue" evidence="2">
    <location>
        <position position="1"/>
    </location>
</feature>
<name>A0ABN9QIF0_9DINO</name>
<evidence type="ECO:0000313" key="2">
    <source>
        <dbReference type="EMBL" id="CAK0804819.1"/>
    </source>
</evidence>
<comment type="caution">
    <text evidence="2">The sequence shown here is derived from an EMBL/GenBank/DDBJ whole genome shotgun (WGS) entry which is preliminary data.</text>
</comment>
<organism evidence="2 3">
    <name type="scientific">Prorocentrum cordatum</name>
    <dbReference type="NCBI Taxonomy" id="2364126"/>
    <lineage>
        <taxon>Eukaryota</taxon>
        <taxon>Sar</taxon>
        <taxon>Alveolata</taxon>
        <taxon>Dinophyceae</taxon>
        <taxon>Prorocentrales</taxon>
        <taxon>Prorocentraceae</taxon>
        <taxon>Prorocentrum</taxon>
    </lineage>
</organism>
<keyword evidence="3" id="KW-1185">Reference proteome</keyword>
<protein>
    <submittedName>
        <fullName evidence="2">Uncharacterized protein</fullName>
    </submittedName>
</protein>
<accession>A0ABN9QIF0</accession>
<sequence length="85" mass="9345">TRCRAARGIANLPQEVAHAGAGRGPVATLPAAPHATQRPFWGRAHGAPRHREGRGAARSLETLARSARLRGGGRRRRRRRRKESR</sequence>
<dbReference type="Proteomes" id="UP001189429">
    <property type="component" value="Unassembled WGS sequence"/>
</dbReference>
<feature type="region of interest" description="Disordered" evidence="1">
    <location>
        <begin position="19"/>
        <end position="85"/>
    </location>
</feature>
<dbReference type="EMBL" id="CAUYUJ010003326">
    <property type="protein sequence ID" value="CAK0804819.1"/>
    <property type="molecule type" value="Genomic_DNA"/>
</dbReference>
<gene>
    <name evidence="2" type="ORF">PCOR1329_LOCUS11506</name>
</gene>
<proteinExistence type="predicted"/>
<evidence type="ECO:0000313" key="3">
    <source>
        <dbReference type="Proteomes" id="UP001189429"/>
    </source>
</evidence>
<evidence type="ECO:0000256" key="1">
    <source>
        <dbReference type="SAM" id="MobiDB-lite"/>
    </source>
</evidence>